<dbReference type="AlphaFoldDB" id="A0A0R1VSN1"/>
<gene>
    <name evidence="1" type="ORF">FD41_GL000087</name>
</gene>
<organism evidence="1 2">
    <name type="scientific">Lentilactobacillus farraginis DSM 18382 = JCM 14108</name>
    <dbReference type="NCBI Taxonomy" id="1423743"/>
    <lineage>
        <taxon>Bacteria</taxon>
        <taxon>Bacillati</taxon>
        <taxon>Bacillota</taxon>
        <taxon>Bacilli</taxon>
        <taxon>Lactobacillales</taxon>
        <taxon>Lactobacillaceae</taxon>
        <taxon>Lentilactobacillus</taxon>
    </lineage>
</organism>
<dbReference type="Proteomes" id="UP000051966">
    <property type="component" value="Unassembled WGS sequence"/>
</dbReference>
<reference evidence="1 2" key="1">
    <citation type="journal article" date="2015" name="Genome Announc.">
        <title>Expanding the biotechnology potential of lactobacilli through comparative genomics of 213 strains and associated genera.</title>
        <authorList>
            <person name="Sun Z."/>
            <person name="Harris H.M."/>
            <person name="McCann A."/>
            <person name="Guo C."/>
            <person name="Argimon S."/>
            <person name="Zhang W."/>
            <person name="Yang X."/>
            <person name="Jeffery I.B."/>
            <person name="Cooney J.C."/>
            <person name="Kagawa T.F."/>
            <person name="Liu W."/>
            <person name="Song Y."/>
            <person name="Salvetti E."/>
            <person name="Wrobel A."/>
            <person name="Rasinkangas P."/>
            <person name="Parkhill J."/>
            <person name="Rea M.C."/>
            <person name="O'Sullivan O."/>
            <person name="Ritari J."/>
            <person name="Douillard F.P."/>
            <person name="Paul Ross R."/>
            <person name="Yang R."/>
            <person name="Briner A.E."/>
            <person name="Felis G.E."/>
            <person name="de Vos W.M."/>
            <person name="Barrangou R."/>
            <person name="Klaenhammer T.R."/>
            <person name="Caufield P.W."/>
            <person name="Cui Y."/>
            <person name="Zhang H."/>
            <person name="O'Toole P.W."/>
        </authorList>
    </citation>
    <scope>NUCLEOTIDE SEQUENCE [LARGE SCALE GENOMIC DNA]</scope>
    <source>
        <strain evidence="1 2">DSM 18382</strain>
    </source>
</reference>
<name>A0A0R1VSN1_9LACO</name>
<accession>A0A0R1VSN1</accession>
<evidence type="ECO:0000313" key="2">
    <source>
        <dbReference type="Proteomes" id="UP000051966"/>
    </source>
</evidence>
<comment type="caution">
    <text evidence="1">The sequence shown here is derived from an EMBL/GenBank/DDBJ whole genome shotgun (WGS) entry which is preliminary data.</text>
</comment>
<dbReference type="EMBL" id="AZFY01000073">
    <property type="protein sequence ID" value="KRM08769.1"/>
    <property type="molecule type" value="Genomic_DNA"/>
</dbReference>
<evidence type="ECO:0000313" key="1">
    <source>
        <dbReference type="EMBL" id="KRM08769.1"/>
    </source>
</evidence>
<proteinExistence type="predicted"/>
<keyword evidence="2" id="KW-1185">Reference proteome</keyword>
<sequence>MDATRDKALTGVKLVRPGDLDSYHPNLANGPIPSDPNLAKFNVASELAKRILNADVTVETIVGQYQPGIINELIKQHVVDYENPRNVKNVVDVWLGIAELEY</sequence>
<dbReference type="PATRIC" id="fig|1423743.5.peg.89"/>
<protein>
    <submittedName>
        <fullName evidence="1">Uncharacterized protein</fullName>
    </submittedName>
</protein>